<name>A0A2H0XAU1_UNCKA</name>
<organism evidence="1 2">
    <name type="scientific">candidate division WWE3 bacterium CG08_land_8_20_14_0_20_41_10</name>
    <dbReference type="NCBI Taxonomy" id="1975085"/>
    <lineage>
        <taxon>Bacteria</taxon>
        <taxon>Katanobacteria</taxon>
    </lineage>
</organism>
<reference evidence="2" key="1">
    <citation type="submission" date="2017-09" db="EMBL/GenBank/DDBJ databases">
        <title>Depth-based differentiation of microbial function through sediment-hosted aquifers and enrichment of novel symbionts in the deep terrestrial subsurface.</title>
        <authorList>
            <person name="Probst A.J."/>
            <person name="Ladd B."/>
            <person name="Jarett J.K."/>
            <person name="Geller-Mcgrath D.E."/>
            <person name="Sieber C.M.K."/>
            <person name="Emerson J.B."/>
            <person name="Anantharaman K."/>
            <person name="Thomas B.C."/>
            <person name="Malmstrom R."/>
            <person name="Stieglmeier M."/>
            <person name="Klingl A."/>
            <person name="Woyke T."/>
            <person name="Ryan C.M."/>
            <person name="Banfield J.F."/>
        </authorList>
    </citation>
    <scope>NUCLEOTIDE SEQUENCE [LARGE SCALE GENOMIC DNA]</scope>
</reference>
<gene>
    <name evidence="1" type="ORF">COT50_04000</name>
</gene>
<accession>A0A2H0XAU1</accession>
<dbReference type="SUPFAM" id="SSF53756">
    <property type="entry name" value="UDP-Glycosyltransferase/glycogen phosphorylase"/>
    <property type="match status" value="1"/>
</dbReference>
<protein>
    <submittedName>
        <fullName evidence="1">Uncharacterized protein</fullName>
    </submittedName>
</protein>
<dbReference type="AlphaFoldDB" id="A0A2H0XAU1"/>
<feature type="non-terminal residue" evidence="1">
    <location>
        <position position="341"/>
    </location>
</feature>
<sequence>MEFFQRGRAEVVFTRFYTRYLKHHAGSLSTQFVELIHSQKVKPDKILVVATHFGLAYQLGAIKSQLEKELAATITLVVQVTDDSPQTIWYVDLADLIICPSHKTKDSLQAFASKNRLRQVPIEVVPYPVNLDLAKILAPNDVTIRADQYNPNKETPINIVIPVSGAAVGMEFFLHLMHRLHQASPRFVFYVVCRKAPFTANFLRLIKHRDYVHLFASSDYKEVVEAYKRVYLENIISAEVTKPSEQAFKALLRADSVGGSFLLFAQPVGRQEYDNINFLERHGLLLNPNYKPEVIDTIVGSNKKSIARGCILPNGSKASAKLILDLFNNGKLLTTFKNYSA</sequence>
<dbReference type="Proteomes" id="UP000231252">
    <property type="component" value="Unassembled WGS sequence"/>
</dbReference>
<proteinExistence type="predicted"/>
<evidence type="ECO:0000313" key="2">
    <source>
        <dbReference type="Proteomes" id="UP000231252"/>
    </source>
</evidence>
<dbReference type="EMBL" id="PEYU01000090">
    <property type="protein sequence ID" value="PIS22057.1"/>
    <property type="molecule type" value="Genomic_DNA"/>
</dbReference>
<comment type="caution">
    <text evidence="1">The sequence shown here is derived from an EMBL/GenBank/DDBJ whole genome shotgun (WGS) entry which is preliminary data.</text>
</comment>
<evidence type="ECO:0000313" key="1">
    <source>
        <dbReference type="EMBL" id="PIS22057.1"/>
    </source>
</evidence>